<gene>
    <name evidence="1" type="ORF">KIN20_022347</name>
</gene>
<sequence length="91" mass="10348">MVQGIKKEILSLHFYPGTIRFSRKVKFALNIACNLLPKDASAWWIYSAGDVSFAISIRTRVRVRVGAMTIMCRCKAFIGERLWRKRGTGAI</sequence>
<dbReference type="AlphaFoldDB" id="A0AAD5QUQ2"/>
<dbReference type="EMBL" id="JAHQIW010004522">
    <property type="protein sequence ID" value="KAJ1362695.1"/>
    <property type="molecule type" value="Genomic_DNA"/>
</dbReference>
<reference evidence="1" key="1">
    <citation type="submission" date="2021-06" db="EMBL/GenBank/DDBJ databases">
        <title>Parelaphostrongylus tenuis whole genome reference sequence.</title>
        <authorList>
            <person name="Garwood T.J."/>
            <person name="Larsen P.A."/>
            <person name="Fountain-Jones N.M."/>
            <person name="Garbe J.R."/>
            <person name="Macchietto M.G."/>
            <person name="Kania S.A."/>
            <person name="Gerhold R.W."/>
            <person name="Richards J.E."/>
            <person name="Wolf T.M."/>
        </authorList>
    </citation>
    <scope>NUCLEOTIDE SEQUENCE</scope>
    <source>
        <strain evidence="1">MNPRO001-30</strain>
        <tissue evidence="1">Meninges</tissue>
    </source>
</reference>
<keyword evidence="2" id="KW-1185">Reference proteome</keyword>
<name>A0AAD5QUQ2_PARTN</name>
<protein>
    <submittedName>
        <fullName evidence="1">Uncharacterized protein</fullName>
    </submittedName>
</protein>
<evidence type="ECO:0000313" key="2">
    <source>
        <dbReference type="Proteomes" id="UP001196413"/>
    </source>
</evidence>
<evidence type="ECO:0000313" key="1">
    <source>
        <dbReference type="EMBL" id="KAJ1362695.1"/>
    </source>
</evidence>
<dbReference type="Proteomes" id="UP001196413">
    <property type="component" value="Unassembled WGS sequence"/>
</dbReference>
<accession>A0AAD5QUQ2</accession>
<organism evidence="1 2">
    <name type="scientific">Parelaphostrongylus tenuis</name>
    <name type="common">Meningeal worm</name>
    <dbReference type="NCBI Taxonomy" id="148309"/>
    <lineage>
        <taxon>Eukaryota</taxon>
        <taxon>Metazoa</taxon>
        <taxon>Ecdysozoa</taxon>
        <taxon>Nematoda</taxon>
        <taxon>Chromadorea</taxon>
        <taxon>Rhabditida</taxon>
        <taxon>Rhabditina</taxon>
        <taxon>Rhabditomorpha</taxon>
        <taxon>Strongyloidea</taxon>
        <taxon>Metastrongylidae</taxon>
        <taxon>Parelaphostrongylus</taxon>
    </lineage>
</organism>
<comment type="caution">
    <text evidence="1">The sequence shown here is derived from an EMBL/GenBank/DDBJ whole genome shotgun (WGS) entry which is preliminary data.</text>
</comment>
<proteinExistence type="predicted"/>